<dbReference type="Pfam" id="PF17803">
    <property type="entry name" value="Cadherin_4"/>
    <property type="match status" value="1"/>
</dbReference>
<feature type="region of interest" description="Disordered" evidence="1">
    <location>
        <begin position="1"/>
        <end position="24"/>
    </location>
</feature>
<dbReference type="Proteomes" id="UP000266484">
    <property type="component" value="Unassembled WGS sequence"/>
</dbReference>
<evidence type="ECO:0000259" key="2">
    <source>
        <dbReference type="Pfam" id="PF17803"/>
    </source>
</evidence>
<dbReference type="RefSeq" id="WP_233550161.1">
    <property type="nucleotide sequence ID" value="NZ_QWGT01000358.1"/>
</dbReference>
<dbReference type="AlphaFoldDB" id="A0A399SPK0"/>
<evidence type="ECO:0000256" key="1">
    <source>
        <dbReference type="SAM" id="MobiDB-lite"/>
    </source>
</evidence>
<reference evidence="3 4" key="1">
    <citation type="submission" date="2018-08" db="EMBL/GenBank/DDBJ databases">
        <title>Genome Sequence of Clavibacter michiganensis Subspecies type strains, and the Atypical Peach-Colored Strains Isolated from Tomato.</title>
        <authorList>
            <person name="Osdaghi E."/>
            <person name="Portier P."/>
            <person name="Briand M."/>
            <person name="Jacques M.-A."/>
        </authorList>
    </citation>
    <scope>NUCLEOTIDE SEQUENCE [LARGE SCALE GENOMIC DNA]</scope>
    <source>
        <strain evidence="3 4">CFBP 8615</strain>
    </source>
</reference>
<feature type="domain" description="RapA2 cadherin-like" evidence="2">
    <location>
        <begin position="66"/>
        <end position="128"/>
    </location>
</feature>
<accession>A0A399SPK0</accession>
<protein>
    <submittedName>
        <fullName evidence="3">Cell wall anchor protein</fullName>
    </submittedName>
</protein>
<gene>
    <name evidence="3" type="ORF">DZG00_15030</name>
</gene>
<dbReference type="EMBL" id="QWGT01000358">
    <property type="protein sequence ID" value="RIJ45268.1"/>
    <property type="molecule type" value="Genomic_DNA"/>
</dbReference>
<evidence type="ECO:0000313" key="4">
    <source>
        <dbReference type="Proteomes" id="UP000266484"/>
    </source>
</evidence>
<dbReference type="InterPro" id="IPR040853">
    <property type="entry name" value="RapA2_cadherin-like"/>
</dbReference>
<name>A0A399SPK0_9MICO</name>
<dbReference type="Gene3D" id="2.60.40.3440">
    <property type="match status" value="1"/>
</dbReference>
<comment type="caution">
    <text evidence="3">The sequence shown here is derived from an EMBL/GenBank/DDBJ whole genome shotgun (WGS) entry which is preliminary data.</text>
</comment>
<feature type="non-terminal residue" evidence="3">
    <location>
        <position position="1"/>
    </location>
</feature>
<keyword evidence="4" id="KW-1185">Reference proteome</keyword>
<sequence>AQLSATPTLVGGAVGPVPASPTSGSATCVASGTDRGRCTYRSAAGFTGVDVFDYALQSGAGTWNVRVTITVTPVNRPAVARADRIVATVGGPDVTVDPLANDTDVDGDALAITGATPPAGLPGSFSCTAALCTYRPPAAGTPGSTVVAYAITDRPATPGTGIAATSTITVFLDPAPLAPRGFTHRDDASLGASTGTWTSTTTVTAATASCVAGRPVTAVSWAQVPGATDQLVERRLAGATPGAWITVARLAGTATSFSDDRLGESRSYQWRIRPDLHRWVGVASAPSSAVAQPAAVSAVGC</sequence>
<proteinExistence type="predicted"/>
<evidence type="ECO:0000313" key="3">
    <source>
        <dbReference type="EMBL" id="RIJ45268.1"/>
    </source>
</evidence>
<organism evidence="3 4">
    <name type="scientific">Clavibacter lycopersici</name>
    <dbReference type="NCBI Taxonomy" id="2301718"/>
    <lineage>
        <taxon>Bacteria</taxon>
        <taxon>Bacillati</taxon>
        <taxon>Actinomycetota</taxon>
        <taxon>Actinomycetes</taxon>
        <taxon>Micrococcales</taxon>
        <taxon>Microbacteriaceae</taxon>
        <taxon>Clavibacter</taxon>
    </lineage>
</organism>